<sequence>MKKKITWRRRRRLEQRRERAWEVGGGNSERDWNSGDDGSLGLRRERRPLNGAGGGGVWLAGASGQQEVRVGM</sequence>
<dbReference type="AlphaFoldDB" id="A0AAV2F4F4"/>
<accession>A0AAV2F4F4</accession>
<name>A0AAV2F4F4_9ROSI</name>
<evidence type="ECO:0000256" key="1">
    <source>
        <dbReference type="SAM" id="MobiDB-lite"/>
    </source>
</evidence>
<dbReference type="EMBL" id="OZ034819">
    <property type="protein sequence ID" value="CAL1393131.1"/>
    <property type="molecule type" value="Genomic_DNA"/>
</dbReference>
<keyword evidence="3" id="KW-1185">Reference proteome</keyword>
<evidence type="ECO:0000313" key="2">
    <source>
        <dbReference type="EMBL" id="CAL1393131.1"/>
    </source>
</evidence>
<proteinExistence type="predicted"/>
<protein>
    <submittedName>
        <fullName evidence="2">Uncharacterized protein</fullName>
    </submittedName>
</protein>
<organism evidence="2 3">
    <name type="scientific">Linum trigynum</name>
    <dbReference type="NCBI Taxonomy" id="586398"/>
    <lineage>
        <taxon>Eukaryota</taxon>
        <taxon>Viridiplantae</taxon>
        <taxon>Streptophyta</taxon>
        <taxon>Embryophyta</taxon>
        <taxon>Tracheophyta</taxon>
        <taxon>Spermatophyta</taxon>
        <taxon>Magnoliopsida</taxon>
        <taxon>eudicotyledons</taxon>
        <taxon>Gunneridae</taxon>
        <taxon>Pentapetalae</taxon>
        <taxon>rosids</taxon>
        <taxon>fabids</taxon>
        <taxon>Malpighiales</taxon>
        <taxon>Linaceae</taxon>
        <taxon>Linum</taxon>
    </lineage>
</organism>
<dbReference type="Proteomes" id="UP001497516">
    <property type="component" value="Chromosome 6"/>
</dbReference>
<feature type="region of interest" description="Disordered" evidence="1">
    <location>
        <begin position="18"/>
        <end position="72"/>
    </location>
</feature>
<reference evidence="2 3" key="1">
    <citation type="submission" date="2024-04" db="EMBL/GenBank/DDBJ databases">
        <authorList>
            <person name="Fracassetti M."/>
        </authorList>
    </citation>
    <scope>NUCLEOTIDE SEQUENCE [LARGE SCALE GENOMIC DNA]</scope>
</reference>
<gene>
    <name evidence="2" type="ORF">LTRI10_LOCUS33727</name>
</gene>
<evidence type="ECO:0000313" key="3">
    <source>
        <dbReference type="Proteomes" id="UP001497516"/>
    </source>
</evidence>